<feature type="compositionally biased region" description="Basic residues" evidence="1">
    <location>
        <begin position="44"/>
        <end position="55"/>
    </location>
</feature>
<dbReference type="GO" id="GO:0000981">
    <property type="term" value="F:DNA-binding transcription factor activity, RNA polymerase II-specific"/>
    <property type="evidence" value="ECO:0007669"/>
    <property type="project" value="TreeGrafter"/>
</dbReference>
<evidence type="ECO:0000259" key="2">
    <source>
        <dbReference type="PROSITE" id="PS50888"/>
    </source>
</evidence>
<feature type="region of interest" description="Disordered" evidence="1">
    <location>
        <begin position="140"/>
        <end position="177"/>
    </location>
</feature>
<dbReference type="InterPro" id="IPR050359">
    <property type="entry name" value="bHLH_transcription_factors"/>
</dbReference>
<dbReference type="InterPro" id="IPR011598">
    <property type="entry name" value="bHLH_dom"/>
</dbReference>
<feature type="domain" description="BHLH" evidence="2">
    <location>
        <begin position="67"/>
        <end position="119"/>
    </location>
</feature>
<dbReference type="PROSITE" id="PS50888">
    <property type="entry name" value="BHLH"/>
    <property type="match status" value="1"/>
</dbReference>
<dbReference type="Proteomes" id="UP000887566">
    <property type="component" value="Unplaced"/>
</dbReference>
<proteinExistence type="predicted"/>
<accession>A0A914W6C6</accession>
<evidence type="ECO:0000313" key="3">
    <source>
        <dbReference type="Proteomes" id="UP000887566"/>
    </source>
</evidence>
<dbReference type="Pfam" id="PF00010">
    <property type="entry name" value="HLH"/>
    <property type="match status" value="1"/>
</dbReference>
<feature type="compositionally biased region" description="Low complexity" evidence="1">
    <location>
        <begin position="145"/>
        <end position="163"/>
    </location>
</feature>
<sequence>MSDSESKLSAASPLVKAEMLSPDSTTSTTTDATANTPATTPTGRPKRKYRSRARQRSPEAVQRSKRLRRGKANDRERRRMHSLNSALERLRFALPAMPDDSKMTKIETLRMAHNYILALSEMLKMSEEDMSALDNQQHSASFHLSRSSPTPSSSFSCSEQSPSLMYGSPTDQDSQHTPWACKQLGGVDSLTDAQTSFATHDYYMC</sequence>
<dbReference type="GO" id="GO:0046983">
    <property type="term" value="F:protein dimerization activity"/>
    <property type="evidence" value="ECO:0007669"/>
    <property type="project" value="InterPro"/>
</dbReference>
<reference evidence="4" key="1">
    <citation type="submission" date="2022-11" db="UniProtKB">
        <authorList>
            <consortium name="WormBaseParasite"/>
        </authorList>
    </citation>
    <scope>IDENTIFICATION</scope>
</reference>
<keyword evidence="3" id="KW-1185">Reference proteome</keyword>
<organism evidence="3 4">
    <name type="scientific">Plectus sambesii</name>
    <dbReference type="NCBI Taxonomy" id="2011161"/>
    <lineage>
        <taxon>Eukaryota</taxon>
        <taxon>Metazoa</taxon>
        <taxon>Ecdysozoa</taxon>
        <taxon>Nematoda</taxon>
        <taxon>Chromadorea</taxon>
        <taxon>Plectida</taxon>
        <taxon>Plectina</taxon>
        <taxon>Plectoidea</taxon>
        <taxon>Plectidae</taxon>
        <taxon>Plectus</taxon>
    </lineage>
</organism>
<dbReference type="WBParaSite" id="PSAMB.scaffold3247size19098.g20788.t1">
    <property type="protein sequence ID" value="PSAMB.scaffold3247size19098.g20788.t1"/>
    <property type="gene ID" value="PSAMB.scaffold3247size19098.g20788"/>
</dbReference>
<feature type="compositionally biased region" description="Low complexity" evidence="1">
    <location>
        <begin position="21"/>
        <end position="42"/>
    </location>
</feature>
<evidence type="ECO:0000313" key="4">
    <source>
        <dbReference type="WBParaSite" id="PSAMB.scaffold3247size19098.g20788.t1"/>
    </source>
</evidence>
<dbReference type="Gene3D" id="4.10.280.10">
    <property type="entry name" value="Helix-loop-helix DNA-binding domain"/>
    <property type="match status" value="1"/>
</dbReference>
<dbReference type="PANTHER" id="PTHR19290">
    <property type="entry name" value="BASIC HELIX-LOOP-HELIX PROTEIN NEUROGENIN-RELATED"/>
    <property type="match status" value="1"/>
</dbReference>
<dbReference type="AlphaFoldDB" id="A0A914W6C6"/>
<dbReference type="GO" id="GO:0070888">
    <property type="term" value="F:E-box binding"/>
    <property type="evidence" value="ECO:0007669"/>
    <property type="project" value="TreeGrafter"/>
</dbReference>
<dbReference type="GO" id="GO:0045944">
    <property type="term" value="P:positive regulation of transcription by RNA polymerase II"/>
    <property type="evidence" value="ECO:0007669"/>
    <property type="project" value="TreeGrafter"/>
</dbReference>
<dbReference type="GO" id="GO:0061564">
    <property type="term" value="P:axon development"/>
    <property type="evidence" value="ECO:0007669"/>
    <property type="project" value="TreeGrafter"/>
</dbReference>
<dbReference type="InterPro" id="IPR036638">
    <property type="entry name" value="HLH_DNA-bd_sf"/>
</dbReference>
<feature type="region of interest" description="Disordered" evidence="1">
    <location>
        <begin position="1"/>
        <end position="82"/>
    </location>
</feature>
<dbReference type="GO" id="GO:0005634">
    <property type="term" value="C:nucleus"/>
    <property type="evidence" value="ECO:0007669"/>
    <property type="project" value="TreeGrafter"/>
</dbReference>
<dbReference type="SMART" id="SM00353">
    <property type="entry name" value="HLH"/>
    <property type="match status" value="1"/>
</dbReference>
<protein>
    <submittedName>
        <fullName evidence="4">BHLH domain-containing protein</fullName>
    </submittedName>
</protein>
<dbReference type="SUPFAM" id="SSF47459">
    <property type="entry name" value="HLH, helix-loop-helix DNA-binding domain"/>
    <property type="match status" value="1"/>
</dbReference>
<dbReference type="GO" id="GO:0007423">
    <property type="term" value="P:sensory organ development"/>
    <property type="evidence" value="ECO:0007669"/>
    <property type="project" value="TreeGrafter"/>
</dbReference>
<evidence type="ECO:0000256" key="1">
    <source>
        <dbReference type="SAM" id="MobiDB-lite"/>
    </source>
</evidence>
<dbReference type="PANTHER" id="PTHR19290:SF163">
    <property type="entry name" value="BASIC HELIX-LOOP-HELIX NEURAL TRANSCRIPTION FACTOR TAP"/>
    <property type="match status" value="1"/>
</dbReference>
<name>A0A914W6C6_9BILA</name>